<gene>
    <name evidence="2" type="ORF">IV64_GL001903</name>
</gene>
<dbReference type="Gene3D" id="1.10.1790.10">
    <property type="entry name" value="PRD domain"/>
    <property type="match status" value="1"/>
</dbReference>
<proteinExistence type="predicted"/>
<dbReference type="AlphaFoldDB" id="A0A0R2MP89"/>
<evidence type="ECO:0000259" key="1">
    <source>
        <dbReference type="PROSITE" id="PS51372"/>
    </source>
</evidence>
<dbReference type="InterPro" id="IPR011608">
    <property type="entry name" value="PRD"/>
</dbReference>
<dbReference type="PATRIC" id="fig|942150.3.peg.1977"/>
<dbReference type="PROSITE" id="PS51372">
    <property type="entry name" value="PRD_2"/>
    <property type="match status" value="1"/>
</dbReference>
<feature type="domain" description="PRD" evidence="1">
    <location>
        <begin position="17"/>
        <end position="117"/>
    </location>
</feature>
<name>A0A0R2MP89_9LACO</name>
<organism evidence="2 3">
    <name type="scientific">Lactiplantibacillus xiangfangensis</name>
    <dbReference type="NCBI Taxonomy" id="942150"/>
    <lineage>
        <taxon>Bacteria</taxon>
        <taxon>Bacillati</taxon>
        <taxon>Bacillota</taxon>
        <taxon>Bacilli</taxon>
        <taxon>Lactobacillales</taxon>
        <taxon>Lactobacillaceae</taxon>
        <taxon>Lactiplantibacillus</taxon>
    </lineage>
</organism>
<protein>
    <recommendedName>
        <fullName evidence="1">PRD domain-containing protein</fullName>
    </recommendedName>
</protein>
<dbReference type="InterPro" id="IPR020044">
    <property type="entry name" value="PRD_EF0829/AHA3910"/>
</dbReference>
<evidence type="ECO:0000313" key="2">
    <source>
        <dbReference type="EMBL" id="KRO14066.1"/>
    </source>
</evidence>
<dbReference type="EMBL" id="JQCL01000029">
    <property type="protein sequence ID" value="KRO14066.1"/>
    <property type="molecule type" value="Genomic_DNA"/>
</dbReference>
<comment type="caution">
    <text evidence="2">The sequence shown here is derived from an EMBL/GenBank/DDBJ whole genome shotgun (WGS) entry which is preliminary data.</text>
</comment>
<dbReference type="InterPro" id="IPR036634">
    <property type="entry name" value="PRD_sf"/>
</dbReference>
<evidence type="ECO:0000313" key="3">
    <source>
        <dbReference type="Proteomes" id="UP000051783"/>
    </source>
</evidence>
<dbReference type="SUPFAM" id="SSF63520">
    <property type="entry name" value="PTS-regulatory domain, PRD"/>
    <property type="match status" value="1"/>
</dbReference>
<dbReference type="NCBIfam" id="TIGR03582">
    <property type="entry name" value="EF_0829"/>
    <property type="match status" value="1"/>
</dbReference>
<dbReference type="Proteomes" id="UP000051783">
    <property type="component" value="Unassembled WGS sequence"/>
</dbReference>
<reference evidence="2 3" key="1">
    <citation type="journal article" date="2015" name="Genome Announc.">
        <title>Expanding the biotechnology potential of lactobacilli through comparative genomics of 213 strains and associated genera.</title>
        <authorList>
            <person name="Sun Z."/>
            <person name="Harris H.M."/>
            <person name="McCann A."/>
            <person name="Guo C."/>
            <person name="Argimon S."/>
            <person name="Zhang W."/>
            <person name="Yang X."/>
            <person name="Jeffery I.B."/>
            <person name="Cooney J.C."/>
            <person name="Kagawa T.F."/>
            <person name="Liu W."/>
            <person name="Song Y."/>
            <person name="Salvetti E."/>
            <person name="Wrobel A."/>
            <person name="Rasinkangas P."/>
            <person name="Parkhill J."/>
            <person name="Rea M.C."/>
            <person name="O'Sullivan O."/>
            <person name="Ritari J."/>
            <person name="Douillard F.P."/>
            <person name="Paul Ross R."/>
            <person name="Yang R."/>
            <person name="Briner A.E."/>
            <person name="Felis G.E."/>
            <person name="de Vos W.M."/>
            <person name="Barrangou R."/>
            <person name="Klaenhammer T.R."/>
            <person name="Caufield P.W."/>
            <person name="Cui Y."/>
            <person name="Zhang H."/>
            <person name="O'Toole P.W."/>
        </authorList>
    </citation>
    <scope>NUCLEOTIDE SEQUENCE [LARGE SCALE GENOMIC DNA]</scope>
    <source>
        <strain evidence="2 3">LMG 26013</strain>
    </source>
</reference>
<keyword evidence="3" id="KW-1185">Reference proteome</keyword>
<accession>A0A0R2MP89</accession>
<dbReference type="STRING" id="942150.IV64_GL001903"/>
<sequence length="117" mass="12983">MSGMDEPWLTEDVQKVLREAHHQAETADALAYVFKLMRQAEIEPTELQLVILINHVSEMVDRSITGEQLPAVEPEMFAGVSPVALNIAGQLVNHLGNLSDSEKYVVSIHFETALQNS</sequence>
<dbReference type="GO" id="GO:0006355">
    <property type="term" value="P:regulation of DNA-templated transcription"/>
    <property type="evidence" value="ECO:0007669"/>
    <property type="project" value="InterPro"/>
</dbReference>